<organism evidence="2 3">
    <name type="scientific">Xylella fastidiosa (strain 9a5c)</name>
    <dbReference type="NCBI Taxonomy" id="160492"/>
    <lineage>
        <taxon>Bacteria</taxon>
        <taxon>Pseudomonadati</taxon>
        <taxon>Pseudomonadota</taxon>
        <taxon>Gammaproteobacteria</taxon>
        <taxon>Lysobacterales</taxon>
        <taxon>Lysobacteraceae</taxon>
        <taxon>Xylella</taxon>
    </lineage>
</organism>
<dbReference type="KEGG" id="xfa:XF_2400"/>
<dbReference type="PIR" id="H82561">
    <property type="entry name" value="H82561"/>
</dbReference>
<protein>
    <submittedName>
        <fullName evidence="2">Uncharacterized protein</fullName>
    </submittedName>
</protein>
<feature type="transmembrane region" description="Helical" evidence="1">
    <location>
        <begin position="12"/>
        <end position="36"/>
    </location>
</feature>
<proteinExistence type="predicted"/>
<sequence length="209" mass="23903">MTMNTANVFKKILKLCGMIVIALLMAFGAFISYGIIYIKEKAQQDAIAQKIKESNEILMLQSDDSSYKRCFKFDKELYATGLLHGIIIFYFNNFLYISGVEKSPSKPHGPPNSSVTIGIFGKYVSKKNYINSYNKQDQNKQTTVIGKYQELLLYEFSNNTYSAMDKNDIFVIEYKADDGQPKNKKERIHELKLIIDFLEAHTIPCQGES</sequence>
<evidence type="ECO:0000313" key="2">
    <source>
        <dbReference type="EMBL" id="AAF85199.1"/>
    </source>
</evidence>
<keyword evidence="1" id="KW-0472">Membrane</keyword>
<reference evidence="2 3" key="1">
    <citation type="journal article" date="2000" name="Nature">
        <title>The genome sequence of the plant pathogen Xylella fastidiosa.</title>
        <authorList>
            <person name="Simpson A.J."/>
            <person name="Reinach F.C."/>
            <person name="Arruda P."/>
            <person name="Abreu F.A."/>
            <person name="Acencio M."/>
            <person name="Alvarenga R."/>
            <person name="Alves L.M."/>
            <person name="Araya J.E."/>
            <person name="Baia G.S."/>
            <person name="Baptista C.S."/>
            <person name="Barros M.H."/>
            <person name="Bonaccorsi E.D."/>
            <person name="Bordin S."/>
            <person name="Bove J.M."/>
            <person name="Briones M.R."/>
            <person name="Bueno M.R."/>
            <person name="Camargo A.A."/>
            <person name="Camargo L.E."/>
            <person name="Carraro D.M."/>
            <person name="Carrer H."/>
            <person name="Colauto N.B."/>
            <person name="Colombo C."/>
            <person name="Costa F.F."/>
            <person name="Costa M.C."/>
            <person name="Costa-Neto C.M."/>
            <person name="Coutinho L.L."/>
            <person name="Cristofani M."/>
            <person name="Dias-Neto E."/>
            <person name="Docena C."/>
            <person name="El-Dorry H."/>
            <person name="Facincani A.P."/>
            <person name="Ferreira A.J."/>
            <person name="Ferreira V.C."/>
            <person name="Ferro J.A."/>
            <person name="Fraga J.S."/>
            <person name="Franca S.C."/>
            <person name="Franco M.C."/>
            <person name="Frohme M."/>
            <person name="Furlan L.R."/>
            <person name="Garnier M."/>
            <person name="Goldman G.H."/>
            <person name="Goldman M.H."/>
            <person name="Gomes S.L."/>
            <person name="Gruber A."/>
            <person name="Ho P.L."/>
            <person name="Hoheisel J.D."/>
            <person name="Junqueira M.L."/>
            <person name="Kemper E.L."/>
            <person name="Kitajima J.P."/>
            <person name="Krieger J.E."/>
            <person name="Kuramae E.E."/>
            <person name="Laigret F."/>
            <person name="Lambais M.R."/>
            <person name="Leite L.C."/>
            <person name="Lemos E.G."/>
            <person name="Lemos M.V."/>
            <person name="Lopes S.A."/>
            <person name="Lopes C.R."/>
            <person name="Machado J.A."/>
            <person name="Machado M.A."/>
            <person name="Madeira A.M."/>
            <person name="Madeira H.M."/>
            <person name="Marino C.L."/>
            <person name="Marques M.V."/>
            <person name="Martins E.A."/>
            <person name="Martins E.M."/>
            <person name="Matsukuma A.Y."/>
            <person name="Menck C.F."/>
            <person name="Miracca E.C."/>
            <person name="Miyaki C.Y."/>
            <person name="Monteriro-Vitorello C.B."/>
            <person name="Moon D.H."/>
            <person name="Nagai M.A."/>
            <person name="Nascimento A.L."/>
            <person name="Netto L.E."/>
            <person name="Nhani A.Jr."/>
            <person name="Nobrega F.G."/>
            <person name="Nunes L.R."/>
            <person name="Oliveira M.A."/>
            <person name="de Oliveira M.C."/>
            <person name="de Oliveira R.C."/>
            <person name="Palmieri D.A."/>
            <person name="Paris A."/>
            <person name="Peixoto B.R."/>
            <person name="Pereira G.A."/>
            <person name="Pereira H.A.Jr."/>
            <person name="Pesquero J.B."/>
            <person name="Quaggio R.B."/>
            <person name="Roberto P.G."/>
            <person name="Rodrigues V."/>
            <person name="de M Rosa A.J."/>
            <person name="de Rosa V.E.Jr."/>
            <person name="de Sa R.G."/>
            <person name="Santelli R.V."/>
            <person name="Sawasaki H.E."/>
            <person name="da Silva A.C."/>
            <person name="da Silva A.M."/>
            <person name="da Silva F.R."/>
            <person name="da Silva W.A.Jr."/>
            <person name="da Silveira J.F."/>
            <person name="Silvestri M.L."/>
            <person name="Siqueira W.J."/>
            <person name="de Souza A.A."/>
            <person name="de Souza A.P."/>
            <person name="Terenzi M.F."/>
            <person name="Truffi D."/>
            <person name="Tsai S.M."/>
            <person name="Tsuhako M.H."/>
            <person name="Vallada H."/>
            <person name="Van Sluys M.A."/>
            <person name="Verjovski-Almeida S."/>
            <person name="Vettore A.L."/>
            <person name="Zago M.A."/>
            <person name="Zatz M."/>
            <person name="Meidanis J."/>
            <person name="Setubal J.C."/>
        </authorList>
    </citation>
    <scope>NUCLEOTIDE SEQUENCE [LARGE SCALE GENOMIC DNA]</scope>
    <source>
        <strain evidence="2 3">9a5c</strain>
    </source>
</reference>
<evidence type="ECO:0000256" key="1">
    <source>
        <dbReference type="SAM" id="Phobius"/>
    </source>
</evidence>
<feature type="transmembrane region" description="Helical" evidence="1">
    <location>
        <begin position="77"/>
        <end position="97"/>
    </location>
</feature>
<evidence type="ECO:0000313" key="3">
    <source>
        <dbReference type="Proteomes" id="UP000000812"/>
    </source>
</evidence>
<dbReference type="STRING" id="160492.XF_2400"/>
<dbReference type="EMBL" id="AE003849">
    <property type="protein sequence ID" value="AAF85199.1"/>
    <property type="molecule type" value="Genomic_DNA"/>
</dbReference>
<accession>Q9PAU5</accession>
<dbReference type="HOGENOM" id="CLU_1337083_0_0_6"/>
<dbReference type="Proteomes" id="UP000000812">
    <property type="component" value="Chromosome"/>
</dbReference>
<name>Q9PAU5_XYLFA</name>
<gene>
    <name evidence="2" type="ordered locus">XF_2400</name>
</gene>
<keyword evidence="1" id="KW-0812">Transmembrane</keyword>
<keyword evidence="1" id="KW-1133">Transmembrane helix</keyword>
<dbReference type="AlphaFoldDB" id="Q9PAU5"/>